<organism evidence="2">
    <name type="scientific">Ensete ventricosum</name>
    <name type="common">Abyssinian banana</name>
    <name type="synonym">Musa ensete</name>
    <dbReference type="NCBI Taxonomy" id="4639"/>
    <lineage>
        <taxon>Eukaryota</taxon>
        <taxon>Viridiplantae</taxon>
        <taxon>Streptophyta</taxon>
        <taxon>Embryophyta</taxon>
        <taxon>Tracheophyta</taxon>
        <taxon>Spermatophyta</taxon>
        <taxon>Magnoliopsida</taxon>
        <taxon>Liliopsida</taxon>
        <taxon>Zingiberales</taxon>
        <taxon>Musaceae</taxon>
        <taxon>Ensete</taxon>
    </lineage>
</organism>
<dbReference type="Proteomes" id="UP000290560">
    <property type="component" value="Unassembled WGS sequence"/>
</dbReference>
<reference evidence="2" key="1">
    <citation type="journal article" date="2018" name="Data Brief">
        <title>Genome sequence data from 17 accessions of Ensete ventricosum, a staple food crop for millions in Ethiopia.</title>
        <authorList>
            <person name="Yemataw Z."/>
            <person name="Muzemil S."/>
            <person name="Ambachew D."/>
            <person name="Tripathi L."/>
            <person name="Tesfaye K."/>
            <person name="Chala A."/>
            <person name="Farbos A."/>
            <person name="O'Neill P."/>
            <person name="Moore K."/>
            <person name="Grant M."/>
            <person name="Studholme D.J."/>
        </authorList>
    </citation>
    <scope>NUCLEOTIDE SEQUENCE [LARGE SCALE GENOMIC DNA]</scope>
    <source>
        <tissue evidence="2">Leaf</tissue>
    </source>
</reference>
<sequence>MGHQRDLNGIGYPLRSTITTTYYDGENVIGAWPSINHIDRRRGFAARSNPDSLFKCGHPIRTSHPRGPLGCASKDSEHLRQRAHTGQASNRKRPQRESPHIHCTCETVNGESVGSLDGQSPSLGPWTRPYSLPPLFFSFRWVPSTWGIGGPNKAVDGSYLSPSLRFGGCREMRPIMRFLI</sequence>
<evidence type="ECO:0000256" key="1">
    <source>
        <dbReference type="SAM" id="MobiDB-lite"/>
    </source>
</evidence>
<dbReference type="EMBL" id="KV875678">
    <property type="protein sequence ID" value="RZR72396.1"/>
    <property type="molecule type" value="Genomic_DNA"/>
</dbReference>
<protein>
    <submittedName>
        <fullName evidence="2">Uncharacterized protein</fullName>
    </submittedName>
</protein>
<proteinExistence type="predicted"/>
<feature type="region of interest" description="Disordered" evidence="1">
    <location>
        <begin position="58"/>
        <end position="99"/>
    </location>
</feature>
<accession>A0A445MDW8</accession>
<name>A0A445MDW8_ENSVE</name>
<gene>
    <name evidence="2" type="ORF">BHM03_00013204</name>
</gene>
<evidence type="ECO:0000313" key="2">
    <source>
        <dbReference type="EMBL" id="RZR72396.1"/>
    </source>
</evidence>
<dbReference type="AlphaFoldDB" id="A0A445MDW8"/>